<keyword evidence="2" id="KW-1185">Reference proteome</keyword>
<reference evidence="1 2" key="1">
    <citation type="submission" date="2015-12" db="EMBL/GenBank/DDBJ databases">
        <title>The genome of Folsomia candida.</title>
        <authorList>
            <person name="Faddeeva A."/>
            <person name="Derks M.F."/>
            <person name="Anvar Y."/>
            <person name="Smit S."/>
            <person name="Van Straalen N."/>
            <person name="Roelofs D."/>
        </authorList>
    </citation>
    <scope>NUCLEOTIDE SEQUENCE [LARGE SCALE GENOMIC DNA]</scope>
    <source>
        <strain evidence="1 2">VU population</strain>
        <tissue evidence="1">Whole body</tissue>
    </source>
</reference>
<dbReference type="SUPFAM" id="SSF53098">
    <property type="entry name" value="Ribonuclease H-like"/>
    <property type="match status" value="1"/>
</dbReference>
<accession>A0A226DPR2</accession>
<evidence type="ECO:0000313" key="1">
    <source>
        <dbReference type="EMBL" id="OXA47070.1"/>
    </source>
</evidence>
<organism evidence="1 2">
    <name type="scientific">Folsomia candida</name>
    <name type="common">Springtail</name>
    <dbReference type="NCBI Taxonomy" id="158441"/>
    <lineage>
        <taxon>Eukaryota</taxon>
        <taxon>Metazoa</taxon>
        <taxon>Ecdysozoa</taxon>
        <taxon>Arthropoda</taxon>
        <taxon>Hexapoda</taxon>
        <taxon>Collembola</taxon>
        <taxon>Entomobryomorpha</taxon>
        <taxon>Isotomoidea</taxon>
        <taxon>Isotomidae</taxon>
        <taxon>Proisotominae</taxon>
        <taxon>Folsomia</taxon>
    </lineage>
</organism>
<dbReference type="Proteomes" id="UP000198287">
    <property type="component" value="Unassembled WGS sequence"/>
</dbReference>
<protein>
    <submittedName>
        <fullName evidence="1">Aspartate--tRNA ligase, cytoplasmic</fullName>
    </submittedName>
</protein>
<gene>
    <name evidence="1" type="ORF">Fcan01_18452</name>
</gene>
<comment type="caution">
    <text evidence="1">The sequence shown here is derived from an EMBL/GenBank/DDBJ whole genome shotgun (WGS) entry which is preliminary data.</text>
</comment>
<dbReference type="EMBL" id="LNIX01000014">
    <property type="protein sequence ID" value="OXA47070.1"/>
    <property type="molecule type" value="Genomic_DNA"/>
</dbReference>
<dbReference type="GO" id="GO:0016874">
    <property type="term" value="F:ligase activity"/>
    <property type="evidence" value="ECO:0007669"/>
    <property type="project" value="UniProtKB-KW"/>
</dbReference>
<evidence type="ECO:0000313" key="2">
    <source>
        <dbReference type="Proteomes" id="UP000198287"/>
    </source>
</evidence>
<name>A0A226DPR2_FOLCA</name>
<dbReference type="InterPro" id="IPR012337">
    <property type="entry name" value="RNaseH-like_sf"/>
</dbReference>
<keyword evidence="1" id="KW-0436">Ligase</keyword>
<sequence length="599" mass="68462">MEFPMVQLPPNLRKLLDKNGGLYSFHKFQEDKIVAKCNLCPNKVIKCSITVSSNLLSHYKTVHPHQYKAWMDKKQQKIMTRSQLLVTIRKCFTDPKPHKIEEETISHKDLVIPITKFLISTSSPMSILQDATFLDLESLIKTKIETLRHSLVSELKDTFAQLDFLCVTADCSETSTSTLLVKLTAHWLSSSDLTKRNSAVLAVRRFIKSGDHEIIGLISSILFHEYGLDKDKIVCVMTGSNLPKCDDHLSSDYQGHGDSDILPKHFPPHFNFMSGILTRIAEEEPTKISDPIFHSAFTKFSTLCTLASSKPFQTPDNSIFPTHKISNWTSQFDAISALLSIKEDSLPQICHALNLPNFTPEEISSLTQYTSMLSHVHSTITNFHSSETYFGDVFPEILRLHAKLNEVRHQASNGMIADQIISGLQTKFTSLYEFSPKSEPFIIASMSHPFFKTRWIPAHRVDQCKSVFYKVALEMGDKNLKYSQPRIDFHQISKKAKRFGFEDVDYAPKNPVELECLKYYEEKRTDFHILDEYPLIRRIFRKYNTPLKSNPEESGSFNSFKDDDDTVFEAIAMLKINFSDTNNDLDYSAQCNIKLEPIS</sequence>
<dbReference type="AlphaFoldDB" id="A0A226DPR2"/>
<dbReference type="OrthoDB" id="10057873at2759"/>
<proteinExistence type="predicted"/>